<reference evidence="2" key="1">
    <citation type="journal article" date="2019" name="Int. J. Syst. Evol. Microbiol.">
        <title>The Global Catalogue of Microorganisms (GCM) 10K type strain sequencing project: providing services to taxonomists for standard genome sequencing and annotation.</title>
        <authorList>
            <consortium name="The Broad Institute Genomics Platform"/>
            <consortium name="The Broad Institute Genome Sequencing Center for Infectious Disease"/>
            <person name="Wu L."/>
            <person name="Ma J."/>
        </authorList>
    </citation>
    <scope>NUCLEOTIDE SEQUENCE [LARGE SCALE GENOMIC DNA]</scope>
    <source>
        <strain evidence="2">CECT 7184</strain>
    </source>
</reference>
<accession>A0ABW0YPS2</accession>
<proteinExistence type="predicted"/>
<dbReference type="EMBL" id="JBHSOZ010000003">
    <property type="protein sequence ID" value="MFC5712513.1"/>
    <property type="molecule type" value="Genomic_DNA"/>
</dbReference>
<dbReference type="Proteomes" id="UP001596142">
    <property type="component" value="Unassembled WGS sequence"/>
</dbReference>
<organism evidence="1 2">
    <name type="scientific">Thalassorhabdus alkalitolerans</name>
    <dbReference type="NCBI Taxonomy" id="2282697"/>
    <lineage>
        <taxon>Bacteria</taxon>
        <taxon>Bacillati</taxon>
        <taxon>Bacillota</taxon>
        <taxon>Bacilli</taxon>
        <taxon>Bacillales</taxon>
        <taxon>Bacillaceae</taxon>
        <taxon>Thalassorhabdus</taxon>
    </lineage>
</organism>
<protein>
    <submittedName>
        <fullName evidence="1">Uncharacterized protein</fullName>
    </submittedName>
</protein>
<evidence type="ECO:0000313" key="1">
    <source>
        <dbReference type="EMBL" id="MFC5712513.1"/>
    </source>
</evidence>
<sequence>MSTNRERQLQQYYNKVKEFDALITDLNARASHLGIETSFTSLRLYKEQKDQIEEIMKYFDQVEVPPEQNNVEAILSLSLKEFHAFITTLKKQE</sequence>
<gene>
    <name evidence="1" type="ORF">ACFPU1_06945</name>
</gene>
<name>A0ABW0YPS2_9BACI</name>
<keyword evidence="2" id="KW-1185">Reference proteome</keyword>
<comment type="caution">
    <text evidence="1">The sequence shown here is derived from an EMBL/GenBank/DDBJ whole genome shotgun (WGS) entry which is preliminary data.</text>
</comment>
<dbReference type="RefSeq" id="WP_054634936.1">
    <property type="nucleotide sequence ID" value="NZ_JBHSOZ010000003.1"/>
</dbReference>
<evidence type="ECO:0000313" key="2">
    <source>
        <dbReference type="Proteomes" id="UP001596142"/>
    </source>
</evidence>